<dbReference type="GO" id="GO:0008999">
    <property type="term" value="F:protein-N-terminal-alanine acetyltransferase activity"/>
    <property type="evidence" value="ECO:0007669"/>
    <property type="project" value="TreeGrafter"/>
</dbReference>
<evidence type="ECO:0000313" key="2">
    <source>
        <dbReference type="EMBL" id="SMD18450.1"/>
    </source>
</evidence>
<dbReference type="AlphaFoldDB" id="A0A1W2F951"/>
<gene>
    <name evidence="2" type="ORF">SAMN05661093_05782</name>
</gene>
<dbReference type="PANTHER" id="PTHR43441">
    <property type="entry name" value="RIBOSOMAL-PROTEIN-SERINE ACETYLTRANSFERASE"/>
    <property type="match status" value="1"/>
</dbReference>
<dbReference type="InterPro" id="IPR016181">
    <property type="entry name" value="Acyl_CoA_acyltransferase"/>
</dbReference>
<dbReference type="EMBL" id="FWXV01000005">
    <property type="protein sequence ID" value="SMD18450.1"/>
    <property type="molecule type" value="Genomic_DNA"/>
</dbReference>
<dbReference type="FunFam" id="3.40.630.30:FF:000182">
    <property type="entry name" value="Putative acetyltransferase"/>
    <property type="match status" value="1"/>
</dbReference>
<dbReference type="Proteomes" id="UP000192674">
    <property type="component" value="Unassembled WGS sequence"/>
</dbReference>
<dbReference type="PROSITE" id="PS51186">
    <property type="entry name" value="GNAT"/>
    <property type="match status" value="1"/>
</dbReference>
<dbReference type="GO" id="GO:0005737">
    <property type="term" value="C:cytoplasm"/>
    <property type="evidence" value="ECO:0007669"/>
    <property type="project" value="TreeGrafter"/>
</dbReference>
<feature type="domain" description="N-acetyltransferase" evidence="1">
    <location>
        <begin position="10"/>
        <end position="176"/>
    </location>
</feature>
<keyword evidence="3" id="KW-1185">Reference proteome</keyword>
<dbReference type="GO" id="GO:1990189">
    <property type="term" value="F:protein N-terminal-serine acetyltransferase activity"/>
    <property type="evidence" value="ECO:0007669"/>
    <property type="project" value="TreeGrafter"/>
</dbReference>
<dbReference type="Gene3D" id="3.40.630.30">
    <property type="match status" value="1"/>
</dbReference>
<dbReference type="InterPro" id="IPR000182">
    <property type="entry name" value="GNAT_dom"/>
</dbReference>
<dbReference type="RefSeq" id="WP_084430040.1">
    <property type="nucleotide sequence ID" value="NZ_FWXV01000005.1"/>
</dbReference>
<keyword evidence="2" id="KW-0808">Transferase</keyword>
<dbReference type="InterPro" id="IPR051908">
    <property type="entry name" value="Ribosomal_N-acetyltransferase"/>
</dbReference>
<dbReference type="PANTHER" id="PTHR43441:SF10">
    <property type="entry name" value="ACETYLTRANSFERASE"/>
    <property type="match status" value="1"/>
</dbReference>
<sequence>MLSLRLTDDAELRALEPWNAEEFAAHINHVREYIGPWIGMSHVVTDTESGRAVLQRYIDKLARDEGRIYGIWVAGKLMGGTLFRTFDASNGTCEIGVWLDPDAAGHGLITRAARHMIDWAVCVRGMSRVEWRCSPENERSIAVAQRLGMTLEGVLRSEYPINGTRQDAQVWSVLASEWPSRK</sequence>
<dbReference type="SUPFAM" id="SSF55729">
    <property type="entry name" value="Acyl-CoA N-acyltransferases (Nat)"/>
    <property type="match status" value="1"/>
</dbReference>
<evidence type="ECO:0000259" key="1">
    <source>
        <dbReference type="PROSITE" id="PS51186"/>
    </source>
</evidence>
<reference evidence="2 3" key="1">
    <citation type="submission" date="2017-04" db="EMBL/GenBank/DDBJ databases">
        <authorList>
            <person name="Afonso C.L."/>
            <person name="Miller P.J."/>
            <person name="Scott M.A."/>
            <person name="Spackman E."/>
            <person name="Goraichik I."/>
            <person name="Dimitrov K.M."/>
            <person name="Suarez D.L."/>
            <person name="Swayne D.E."/>
        </authorList>
    </citation>
    <scope>NUCLEOTIDE SEQUENCE [LARGE SCALE GENOMIC DNA]</scope>
    <source>
        <strain evidence="2 3">DSM 43828</strain>
    </source>
</reference>
<dbReference type="Pfam" id="PF13302">
    <property type="entry name" value="Acetyltransf_3"/>
    <property type="match status" value="1"/>
</dbReference>
<protein>
    <submittedName>
        <fullName evidence="2">Protein N-acetyltransferase, RimJ/RimL family</fullName>
    </submittedName>
</protein>
<name>A0A1W2F951_KIBAR</name>
<organism evidence="2 3">
    <name type="scientific">Kibdelosporangium aridum</name>
    <dbReference type="NCBI Taxonomy" id="2030"/>
    <lineage>
        <taxon>Bacteria</taxon>
        <taxon>Bacillati</taxon>
        <taxon>Actinomycetota</taxon>
        <taxon>Actinomycetes</taxon>
        <taxon>Pseudonocardiales</taxon>
        <taxon>Pseudonocardiaceae</taxon>
        <taxon>Kibdelosporangium</taxon>
    </lineage>
</organism>
<proteinExistence type="predicted"/>
<evidence type="ECO:0000313" key="3">
    <source>
        <dbReference type="Proteomes" id="UP000192674"/>
    </source>
</evidence>
<dbReference type="OrthoDB" id="5191051at2"/>
<accession>A0A1W2F951</accession>